<sequence length="265" mass="30071">CILICWLNVATIGYPGIYYEYTLSLSLFHWNISFIRLPNFPPRLALLQHPHLGLVDSMGELFLSLHGHRWPDLERALCHENYWAKHPPPPALGPGEVGGGGRPKQRRWPRPRWRFPGQPPRLQREAGEGERKAPREMAEAPSILHFNGNGKRVLFWCIRAFQQTGILSGKDGQGSQCTFYNEDVGLWRRYTARRPGGLRKRCLSGRSSAPRLWRALAEKPAGFAGHVNWSPVTQHPGSQRHSNKTNGLEVRDLISGFFSHSGNMM</sequence>
<keyword evidence="3" id="KW-1185">Reference proteome</keyword>
<feature type="region of interest" description="Disordered" evidence="1">
    <location>
        <begin position="89"/>
        <end position="134"/>
    </location>
</feature>
<accession>A0ABP0M4F6</accession>
<feature type="non-terminal residue" evidence="2">
    <location>
        <position position="1"/>
    </location>
</feature>
<organism evidence="2 3">
    <name type="scientific">Durusdinium trenchii</name>
    <dbReference type="NCBI Taxonomy" id="1381693"/>
    <lineage>
        <taxon>Eukaryota</taxon>
        <taxon>Sar</taxon>
        <taxon>Alveolata</taxon>
        <taxon>Dinophyceae</taxon>
        <taxon>Suessiales</taxon>
        <taxon>Symbiodiniaceae</taxon>
        <taxon>Durusdinium</taxon>
    </lineage>
</organism>
<feature type="compositionally biased region" description="Basic residues" evidence="1">
    <location>
        <begin position="103"/>
        <end position="113"/>
    </location>
</feature>
<evidence type="ECO:0000256" key="1">
    <source>
        <dbReference type="SAM" id="MobiDB-lite"/>
    </source>
</evidence>
<proteinExistence type="predicted"/>
<evidence type="ECO:0000313" key="3">
    <source>
        <dbReference type="Proteomes" id="UP001642484"/>
    </source>
</evidence>
<comment type="caution">
    <text evidence="2">The sequence shown here is derived from an EMBL/GenBank/DDBJ whole genome shotgun (WGS) entry which is preliminary data.</text>
</comment>
<gene>
    <name evidence="2" type="ORF">CCMP2556_LOCUS23638</name>
</gene>
<protein>
    <submittedName>
        <fullName evidence="2">Uncharacterized protein</fullName>
    </submittedName>
</protein>
<reference evidence="2 3" key="1">
    <citation type="submission" date="2024-02" db="EMBL/GenBank/DDBJ databases">
        <authorList>
            <person name="Chen Y."/>
            <person name="Shah S."/>
            <person name="Dougan E. K."/>
            <person name="Thang M."/>
            <person name="Chan C."/>
        </authorList>
    </citation>
    <scope>NUCLEOTIDE SEQUENCE [LARGE SCALE GENOMIC DNA]</scope>
</reference>
<dbReference type="EMBL" id="CAXAMN010015137">
    <property type="protein sequence ID" value="CAK9045125.1"/>
    <property type="molecule type" value="Genomic_DNA"/>
</dbReference>
<evidence type="ECO:0000313" key="2">
    <source>
        <dbReference type="EMBL" id="CAK9045125.1"/>
    </source>
</evidence>
<name>A0ABP0M4F6_9DINO</name>
<feature type="compositionally biased region" description="Basic and acidic residues" evidence="1">
    <location>
        <begin position="122"/>
        <end position="134"/>
    </location>
</feature>
<dbReference type="Proteomes" id="UP001642484">
    <property type="component" value="Unassembled WGS sequence"/>
</dbReference>